<dbReference type="InterPro" id="IPR027791">
    <property type="entry name" value="Galactosyl_T_C"/>
</dbReference>
<dbReference type="InterPro" id="IPR050834">
    <property type="entry name" value="Glycosyltransf_2"/>
</dbReference>
<dbReference type="Pfam" id="PF00535">
    <property type="entry name" value="Glycos_transf_2"/>
    <property type="match status" value="1"/>
</dbReference>
<organism evidence="4 5">
    <name type="scientific">Kutzneria viridogrisea</name>
    <dbReference type="NCBI Taxonomy" id="47990"/>
    <lineage>
        <taxon>Bacteria</taxon>
        <taxon>Bacillati</taxon>
        <taxon>Actinomycetota</taxon>
        <taxon>Actinomycetes</taxon>
        <taxon>Pseudonocardiales</taxon>
        <taxon>Pseudonocardiaceae</taxon>
        <taxon>Kutzneria</taxon>
    </lineage>
</organism>
<dbReference type="Proteomes" id="UP000517916">
    <property type="component" value="Unassembled WGS sequence"/>
</dbReference>
<evidence type="ECO:0000313" key="5">
    <source>
        <dbReference type="Proteomes" id="UP000517916"/>
    </source>
</evidence>
<sequence>MNLPVIAVVILARNRQAYIDMVLARLREQDLPLSSFRVILVDNGSSPSLQPVAQLYDSTLPLTYIRLEDDISRAAARNRGLTEVVEPNVLFLDGDTLPDVDLIRQHLETLEDGQAAVSLGARREPRRRALFDRTSTTHGDYESFAALHAEAWQDTRVPDINLPVIQANFDRIAYRFFFSHNVAMRTAVATAVDGFNEKLSGWGLEDLEFGFRVKEQLRDGELIRWSPRAGSAHVPHLRDFARNSNEIKSNQKFLLATYKSFHWEGHWFAPPSLECLRIIMLERIAEKIQARTVARSHDLMEIEKWVDRDRSRNSWLLSTGHVQGWDTVPTGRRSNLSDWRDRTVPSFCGTQLPSDDSSACDVINIDIWRVLPWHHVSEILAEALRVGETACFVATAQHDADFSSLEAAVDVQDSCFVRDAEWIADGIGELGLAHEILRTPSMIAVRVSKARSSAS</sequence>
<gene>
    <name evidence="4" type="ORF">BC739_007881</name>
</gene>
<feature type="domain" description="Glycosyltransferase 2-like" evidence="2">
    <location>
        <begin position="8"/>
        <end position="136"/>
    </location>
</feature>
<dbReference type="Gene3D" id="3.90.550.10">
    <property type="entry name" value="Spore Coat Polysaccharide Biosynthesis Protein SpsA, Chain A"/>
    <property type="match status" value="1"/>
</dbReference>
<feature type="domain" description="Galactosyltransferase C-terminal" evidence="3">
    <location>
        <begin position="171"/>
        <end position="216"/>
    </location>
</feature>
<dbReference type="PANTHER" id="PTHR43685:SF3">
    <property type="entry name" value="SLR2126 PROTEIN"/>
    <property type="match status" value="1"/>
</dbReference>
<proteinExistence type="predicted"/>
<keyword evidence="1" id="KW-0808">Transferase</keyword>
<name>A0ABR6BUN1_9PSEU</name>
<dbReference type="InterPro" id="IPR001173">
    <property type="entry name" value="Glyco_trans_2-like"/>
</dbReference>
<protein>
    <submittedName>
        <fullName evidence="4">Glycosyltransferase involved in cell wall biosynthesis</fullName>
    </submittedName>
</protein>
<dbReference type="InterPro" id="IPR029044">
    <property type="entry name" value="Nucleotide-diphossugar_trans"/>
</dbReference>
<dbReference type="RefSeq" id="WP_182839986.1">
    <property type="nucleotide sequence ID" value="NZ_BAAABQ010000008.1"/>
</dbReference>
<evidence type="ECO:0000256" key="1">
    <source>
        <dbReference type="ARBA" id="ARBA00022679"/>
    </source>
</evidence>
<dbReference type="PANTHER" id="PTHR43685">
    <property type="entry name" value="GLYCOSYLTRANSFERASE"/>
    <property type="match status" value="1"/>
</dbReference>
<comment type="caution">
    <text evidence="4">The sequence shown here is derived from an EMBL/GenBank/DDBJ whole genome shotgun (WGS) entry which is preliminary data.</text>
</comment>
<accession>A0ABR6BUN1</accession>
<evidence type="ECO:0000313" key="4">
    <source>
        <dbReference type="EMBL" id="MBA8930634.1"/>
    </source>
</evidence>
<evidence type="ECO:0000259" key="3">
    <source>
        <dbReference type="Pfam" id="PF02709"/>
    </source>
</evidence>
<dbReference type="SUPFAM" id="SSF53448">
    <property type="entry name" value="Nucleotide-diphospho-sugar transferases"/>
    <property type="match status" value="1"/>
</dbReference>
<dbReference type="CDD" id="cd00761">
    <property type="entry name" value="Glyco_tranf_GTA_type"/>
    <property type="match status" value="1"/>
</dbReference>
<keyword evidence="5" id="KW-1185">Reference proteome</keyword>
<dbReference type="Pfam" id="PF02709">
    <property type="entry name" value="Glyco_transf_7C"/>
    <property type="match status" value="1"/>
</dbReference>
<dbReference type="EMBL" id="JACJID010000007">
    <property type="protein sequence ID" value="MBA8930634.1"/>
    <property type="molecule type" value="Genomic_DNA"/>
</dbReference>
<reference evidence="4 5" key="1">
    <citation type="submission" date="2020-08" db="EMBL/GenBank/DDBJ databases">
        <title>Genomic Encyclopedia of Archaeal and Bacterial Type Strains, Phase II (KMG-II): from individual species to whole genera.</title>
        <authorList>
            <person name="Goeker M."/>
        </authorList>
    </citation>
    <scope>NUCLEOTIDE SEQUENCE [LARGE SCALE GENOMIC DNA]</scope>
    <source>
        <strain evidence="4 5">DSM 43850</strain>
    </source>
</reference>
<evidence type="ECO:0000259" key="2">
    <source>
        <dbReference type="Pfam" id="PF00535"/>
    </source>
</evidence>